<dbReference type="EMBL" id="CP034563">
    <property type="protein sequence ID" value="AZQ64742.1"/>
    <property type="molecule type" value="Genomic_DNA"/>
</dbReference>
<evidence type="ECO:0000259" key="4">
    <source>
        <dbReference type="PROSITE" id="PS01124"/>
    </source>
</evidence>
<dbReference type="KEGG" id="fll:EI427_21190"/>
<evidence type="ECO:0000313" key="5">
    <source>
        <dbReference type="EMBL" id="AZQ64742.1"/>
    </source>
</evidence>
<evidence type="ECO:0000256" key="3">
    <source>
        <dbReference type="ARBA" id="ARBA00023163"/>
    </source>
</evidence>
<dbReference type="GO" id="GO:0043565">
    <property type="term" value="F:sequence-specific DNA binding"/>
    <property type="evidence" value="ECO:0007669"/>
    <property type="project" value="InterPro"/>
</dbReference>
<dbReference type="SMART" id="SM00342">
    <property type="entry name" value="HTH_ARAC"/>
    <property type="match status" value="1"/>
</dbReference>
<dbReference type="SUPFAM" id="SSF46689">
    <property type="entry name" value="Homeodomain-like"/>
    <property type="match status" value="1"/>
</dbReference>
<keyword evidence="3" id="KW-0804">Transcription</keyword>
<gene>
    <name evidence="5" type="ORF">EI427_21190</name>
</gene>
<dbReference type="RefSeq" id="WP_126618752.1">
    <property type="nucleotide sequence ID" value="NZ_CP034563.1"/>
</dbReference>
<dbReference type="InterPro" id="IPR053142">
    <property type="entry name" value="PchR_regulatory_protein"/>
</dbReference>
<feature type="domain" description="HTH araC/xylS-type" evidence="4">
    <location>
        <begin position="217"/>
        <end position="315"/>
    </location>
</feature>
<keyword evidence="1" id="KW-0805">Transcription regulation</keyword>
<sequence>MKKFHFQKKRGENYKKFLTNLFGGEIINEHLIAIDNENAKGEIIVFERENMRSLVLNYKANINFTTILEHDDNFDYTIRCYQPTASYKGQDNTTIDLKCPLGFIINQRNDVLTLSKKEGDDVQAVAFFFNQEKLTKETIPIINKIKSFSFNMGDERFIRWNKNFFNNDRSFVNNSLYTKWAEHKLNELYVIIENIILENEEEESEKMYHDYEIDIALQVKNRIANELNYKPNIEEISKEFGINKTKIGVVYKFIYGQTIYQDYKKVRIFRAKDMISSTTRKISDIAYELGYTDLHHLSKDFKKTFDITPSELRESVKE</sequence>
<keyword evidence="6" id="KW-1185">Reference proteome</keyword>
<evidence type="ECO:0000256" key="1">
    <source>
        <dbReference type="ARBA" id="ARBA00023015"/>
    </source>
</evidence>
<name>A0A3Q9FUB9_9BACT</name>
<evidence type="ECO:0000313" key="6">
    <source>
        <dbReference type="Proteomes" id="UP000267268"/>
    </source>
</evidence>
<dbReference type="GO" id="GO:0003700">
    <property type="term" value="F:DNA-binding transcription factor activity"/>
    <property type="evidence" value="ECO:0007669"/>
    <property type="project" value="InterPro"/>
</dbReference>
<proteinExistence type="predicted"/>
<dbReference type="InterPro" id="IPR018062">
    <property type="entry name" value="HTH_AraC-typ_CS"/>
</dbReference>
<keyword evidence="2" id="KW-0238">DNA-binding</keyword>
<dbReference type="PROSITE" id="PS01124">
    <property type="entry name" value="HTH_ARAC_FAMILY_2"/>
    <property type="match status" value="1"/>
</dbReference>
<dbReference type="Pfam" id="PF12833">
    <property type="entry name" value="HTH_18"/>
    <property type="match status" value="1"/>
</dbReference>
<dbReference type="OrthoDB" id="1266582at2"/>
<protein>
    <submittedName>
        <fullName evidence="5">AraC family transcriptional regulator</fullName>
    </submittedName>
</protein>
<accession>A0A3Q9FUB9</accession>
<dbReference type="Gene3D" id="1.10.10.60">
    <property type="entry name" value="Homeodomain-like"/>
    <property type="match status" value="1"/>
</dbReference>
<reference evidence="5 6" key="1">
    <citation type="submission" date="2018-12" db="EMBL/GenBank/DDBJ databases">
        <title>Flammeovirga pectinis sp. nov., isolated from the gut of the Korean scallop, Patinopecten yessoensis.</title>
        <authorList>
            <person name="Bae J.-W."/>
            <person name="Jeong Y.-S."/>
            <person name="Kang W."/>
        </authorList>
    </citation>
    <scope>NUCLEOTIDE SEQUENCE [LARGE SCALE GENOMIC DNA]</scope>
    <source>
        <strain evidence="5 6">L12M1</strain>
    </source>
</reference>
<dbReference type="PROSITE" id="PS00041">
    <property type="entry name" value="HTH_ARAC_FAMILY_1"/>
    <property type="match status" value="1"/>
</dbReference>
<dbReference type="PANTHER" id="PTHR47893:SF1">
    <property type="entry name" value="REGULATORY PROTEIN PCHR"/>
    <property type="match status" value="1"/>
</dbReference>
<dbReference type="InterPro" id="IPR009057">
    <property type="entry name" value="Homeodomain-like_sf"/>
</dbReference>
<dbReference type="AlphaFoldDB" id="A0A3Q9FUB9"/>
<dbReference type="Proteomes" id="UP000267268">
    <property type="component" value="Chromosome 2"/>
</dbReference>
<organism evidence="5 6">
    <name type="scientific">Flammeovirga pectinis</name>
    <dbReference type="NCBI Taxonomy" id="2494373"/>
    <lineage>
        <taxon>Bacteria</taxon>
        <taxon>Pseudomonadati</taxon>
        <taxon>Bacteroidota</taxon>
        <taxon>Cytophagia</taxon>
        <taxon>Cytophagales</taxon>
        <taxon>Flammeovirgaceae</taxon>
        <taxon>Flammeovirga</taxon>
    </lineage>
</organism>
<dbReference type="InterPro" id="IPR018060">
    <property type="entry name" value="HTH_AraC"/>
</dbReference>
<evidence type="ECO:0000256" key="2">
    <source>
        <dbReference type="ARBA" id="ARBA00023125"/>
    </source>
</evidence>
<dbReference type="PANTHER" id="PTHR47893">
    <property type="entry name" value="REGULATORY PROTEIN PCHR"/>
    <property type="match status" value="1"/>
</dbReference>